<evidence type="ECO:0000313" key="2">
    <source>
        <dbReference type="Proteomes" id="UP000016511"/>
    </source>
</evidence>
<name>U1YFP4_ANEAE</name>
<comment type="caution">
    <text evidence="1">The sequence shown here is derived from an EMBL/GenBank/DDBJ whole genome shotgun (WGS) entry which is preliminary data.</text>
</comment>
<protein>
    <recommendedName>
        <fullName evidence="3">DUF2283 domain-containing protein</fullName>
    </recommendedName>
</protein>
<gene>
    <name evidence="1" type="ORF">HMPREF0083_01019</name>
</gene>
<proteinExistence type="predicted"/>
<dbReference type="HOGENOM" id="CLU_2507983_0_0_9"/>
<dbReference type="InterPro" id="IPR019270">
    <property type="entry name" value="DUF2283"/>
</dbReference>
<dbReference type="Pfam" id="PF10049">
    <property type="entry name" value="DUF2283"/>
    <property type="match status" value="1"/>
</dbReference>
<dbReference type="STRING" id="649747.HMPREF0083_01019"/>
<organism evidence="1 2">
    <name type="scientific">Aneurinibacillus aneurinilyticus ATCC 12856</name>
    <dbReference type="NCBI Taxonomy" id="649747"/>
    <lineage>
        <taxon>Bacteria</taxon>
        <taxon>Bacillati</taxon>
        <taxon>Bacillota</taxon>
        <taxon>Bacilli</taxon>
        <taxon>Bacillales</taxon>
        <taxon>Paenibacillaceae</taxon>
        <taxon>Aneurinibacillus group</taxon>
        <taxon>Aneurinibacillus</taxon>
    </lineage>
</organism>
<keyword evidence="2" id="KW-1185">Reference proteome</keyword>
<dbReference type="AlphaFoldDB" id="U1YFP4"/>
<sequence>MFATNHPQRKKIKVNYDTEHDVLYIYIGEHKPSYADETEPGIFVKISDDDDETVTGLIIMDYSQKDYESLRRNLPIKVNFNKINKLIH</sequence>
<evidence type="ECO:0000313" key="1">
    <source>
        <dbReference type="EMBL" id="ERI10907.1"/>
    </source>
</evidence>
<dbReference type="eggNOG" id="ENOG502ZRWJ">
    <property type="taxonomic scope" value="Bacteria"/>
</dbReference>
<dbReference type="PATRIC" id="fig|649747.3.peg.925"/>
<reference evidence="1 2" key="1">
    <citation type="submission" date="2013-08" db="EMBL/GenBank/DDBJ databases">
        <authorList>
            <person name="Weinstock G."/>
            <person name="Sodergren E."/>
            <person name="Wylie T."/>
            <person name="Fulton L."/>
            <person name="Fulton R."/>
            <person name="Fronick C."/>
            <person name="O'Laughlin M."/>
            <person name="Godfrey J."/>
            <person name="Miner T."/>
            <person name="Herter B."/>
            <person name="Appelbaum E."/>
            <person name="Cordes M."/>
            <person name="Lek S."/>
            <person name="Wollam A."/>
            <person name="Pepin K.H."/>
            <person name="Palsikar V.B."/>
            <person name="Mitreva M."/>
            <person name="Wilson R.K."/>
        </authorList>
    </citation>
    <scope>NUCLEOTIDE SEQUENCE [LARGE SCALE GENOMIC DNA]</scope>
    <source>
        <strain evidence="1 2">ATCC 12856</strain>
    </source>
</reference>
<dbReference type="EMBL" id="AWSJ01000064">
    <property type="protein sequence ID" value="ERI10907.1"/>
    <property type="molecule type" value="Genomic_DNA"/>
</dbReference>
<dbReference type="RefSeq" id="WP_021624185.1">
    <property type="nucleotide sequence ID" value="NZ_KE952895.1"/>
</dbReference>
<accession>U1YFP4</accession>
<dbReference type="GeneID" id="92841257"/>
<evidence type="ECO:0008006" key="3">
    <source>
        <dbReference type="Google" id="ProtNLM"/>
    </source>
</evidence>
<dbReference type="Proteomes" id="UP000016511">
    <property type="component" value="Unassembled WGS sequence"/>
</dbReference>